<evidence type="ECO:0000313" key="3">
    <source>
        <dbReference type="Proteomes" id="UP001146120"/>
    </source>
</evidence>
<gene>
    <name evidence="2" type="ORF">N0F65_009421</name>
</gene>
<reference evidence="2" key="1">
    <citation type="submission" date="2022-11" db="EMBL/GenBank/DDBJ databases">
        <authorList>
            <person name="Morgan W.R."/>
            <person name="Tartar A."/>
        </authorList>
    </citation>
    <scope>NUCLEOTIDE SEQUENCE</scope>
    <source>
        <strain evidence="2">ARSEF 373</strain>
    </source>
</reference>
<sequence length="103" mass="11770">MILDIIVTSFLAGELRLERSLSSRIKRVRKQTRLRRVCSALFSSTGLFGVASPHFETVFLVRETVQMVLQTLQAYHMSTVLAQTWINWGFSLLLVLNCWATPL</sequence>
<keyword evidence="1" id="KW-1133">Transmembrane helix</keyword>
<comment type="caution">
    <text evidence="2">The sequence shown here is derived from an EMBL/GenBank/DDBJ whole genome shotgun (WGS) entry which is preliminary data.</text>
</comment>
<evidence type="ECO:0000313" key="2">
    <source>
        <dbReference type="EMBL" id="DBA04074.1"/>
    </source>
</evidence>
<keyword evidence="1" id="KW-0472">Membrane</keyword>
<protein>
    <submittedName>
        <fullName evidence="2">Uncharacterized protein</fullName>
    </submittedName>
</protein>
<feature type="transmembrane region" description="Helical" evidence="1">
    <location>
        <begin position="75"/>
        <end position="100"/>
    </location>
</feature>
<name>A0AAV2ZDJ8_9STRA</name>
<dbReference type="EMBL" id="DAKRPA010000012">
    <property type="protein sequence ID" value="DBA04074.1"/>
    <property type="molecule type" value="Genomic_DNA"/>
</dbReference>
<feature type="transmembrane region" description="Helical" evidence="1">
    <location>
        <begin position="34"/>
        <end position="55"/>
    </location>
</feature>
<keyword evidence="1" id="KW-0812">Transmembrane</keyword>
<dbReference type="Proteomes" id="UP001146120">
    <property type="component" value="Unassembled WGS sequence"/>
</dbReference>
<organism evidence="2 3">
    <name type="scientific">Lagenidium giganteum</name>
    <dbReference type="NCBI Taxonomy" id="4803"/>
    <lineage>
        <taxon>Eukaryota</taxon>
        <taxon>Sar</taxon>
        <taxon>Stramenopiles</taxon>
        <taxon>Oomycota</taxon>
        <taxon>Peronosporomycetes</taxon>
        <taxon>Pythiales</taxon>
        <taxon>Pythiaceae</taxon>
    </lineage>
</organism>
<dbReference type="AlphaFoldDB" id="A0AAV2ZDJ8"/>
<feature type="non-terminal residue" evidence="2">
    <location>
        <position position="103"/>
    </location>
</feature>
<evidence type="ECO:0000256" key="1">
    <source>
        <dbReference type="SAM" id="Phobius"/>
    </source>
</evidence>
<reference evidence="2" key="2">
    <citation type="journal article" date="2023" name="Microbiol Resour">
        <title>Decontamination and Annotation of the Draft Genome Sequence of the Oomycete Lagenidium giganteum ARSEF 373.</title>
        <authorList>
            <person name="Morgan W.R."/>
            <person name="Tartar A."/>
        </authorList>
    </citation>
    <scope>NUCLEOTIDE SEQUENCE</scope>
    <source>
        <strain evidence="2">ARSEF 373</strain>
    </source>
</reference>
<accession>A0AAV2ZDJ8</accession>
<proteinExistence type="predicted"/>
<keyword evidence="3" id="KW-1185">Reference proteome</keyword>